<sequence length="69" mass="6964">MTIVDRSSEKSDLESVGVKRATFTSGDVGMDGSCSSSWGVVGPAMPDDSPRGKATVGCLGPTPGATLVF</sequence>
<gene>
    <name evidence="1" type="ORF">NHX12_024599</name>
</gene>
<protein>
    <submittedName>
        <fullName evidence="1">Uncharacterized protein</fullName>
    </submittedName>
</protein>
<comment type="caution">
    <text evidence="1">The sequence shown here is derived from an EMBL/GenBank/DDBJ whole genome shotgun (WGS) entry which is preliminary data.</text>
</comment>
<keyword evidence="2" id="KW-1185">Reference proteome</keyword>
<evidence type="ECO:0000313" key="2">
    <source>
        <dbReference type="Proteomes" id="UP001148018"/>
    </source>
</evidence>
<accession>A0A9Q0ELC8</accession>
<dbReference type="AlphaFoldDB" id="A0A9Q0ELC8"/>
<evidence type="ECO:0000313" key="1">
    <source>
        <dbReference type="EMBL" id="KAJ3607548.1"/>
    </source>
</evidence>
<name>A0A9Q0ELC8_9TELE</name>
<proteinExistence type="predicted"/>
<reference evidence="1" key="1">
    <citation type="submission" date="2022-07" db="EMBL/GenBank/DDBJ databases">
        <title>Chromosome-level genome of Muraenolepis orangiensis.</title>
        <authorList>
            <person name="Kim J."/>
        </authorList>
    </citation>
    <scope>NUCLEOTIDE SEQUENCE</scope>
    <source>
        <strain evidence="1">KU_S4_2022</strain>
        <tissue evidence="1">Muscle</tissue>
    </source>
</reference>
<dbReference type="EMBL" id="JANIIK010000040">
    <property type="protein sequence ID" value="KAJ3607548.1"/>
    <property type="molecule type" value="Genomic_DNA"/>
</dbReference>
<dbReference type="Proteomes" id="UP001148018">
    <property type="component" value="Unassembled WGS sequence"/>
</dbReference>
<organism evidence="1 2">
    <name type="scientific">Muraenolepis orangiensis</name>
    <name type="common">Patagonian moray cod</name>
    <dbReference type="NCBI Taxonomy" id="630683"/>
    <lineage>
        <taxon>Eukaryota</taxon>
        <taxon>Metazoa</taxon>
        <taxon>Chordata</taxon>
        <taxon>Craniata</taxon>
        <taxon>Vertebrata</taxon>
        <taxon>Euteleostomi</taxon>
        <taxon>Actinopterygii</taxon>
        <taxon>Neopterygii</taxon>
        <taxon>Teleostei</taxon>
        <taxon>Neoteleostei</taxon>
        <taxon>Acanthomorphata</taxon>
        <taxon>Zeiogadaria</taxon>
        <taxon>Gadariae</taxon>
        <taxon>Gadiformes</taxon>
        <taxon>Muraenolepidoidei</taxon>
        <taxon>Muraenolepididae</taxon>
        <taxon>Muraenolepis</taxon>
    </lineage>
</organism>